<dbReference type="EMBL" id="CP001400">
    <property type="protein sequence ID" value="ACP37765.1"/>
    <property type="molecule type" value="Genomic_DNA"/>
</dbReference>
<dbReference type="InterPro" id="IPR006342">
    <property type="entry name" value="FkbM_mtfrase"/>
</dbReference>
<evidence type="ECO:0000313" key="2">
    <source>
        <dbReference type="EMBL" id="ACP37765.1"/>
    </source>
</evidence>
<dbReference type="NCBIfam" id="TIGR01444">
    <property type="entry name" value="fkbM_fam"/>
    <property type="match status" value="1"/>
</dbReference>
<dbReference type="HOGENOM" id="CLU_1052190_0_0_2"/>
<feature type="domain" description="Methyltransferase FkbM" evidence="1">
    <location>
        <begin position="118"/>
        <end position="271"/>
    </location>
</feature>
<gene>
    <name evidence="2" type="ordered locus">M1425_0986</name>
</gene>
<dbReference type="InterPro" id="IPR052514">
    <property type="entry name" value="SAM-dependent_MTase"/>
</dbReference>
<name>C3MX85_SACI4</name>
<dbReference type="KEGG" id="sia:M1425_0986"/>
<dbReference type="PANTHER" id="PTHR34203">
    <property type="entry name" value="METHYLTRANSFERASE, FKBM FAMILY PROTEIN"/>
    <property type="match status" value="1"/>
</dbReference>
<evidence type="ECO:0000313" key="3">
    <source>
        <dbReference type="Proteomes" id="UP000001350"/>
    </source>
</evidence>
<protein>
    <submittedName>
        <fullName evidence="2">Methyltransferase FkbM family</fullName>
    </submittedName>
</protein>
<dbReference type="PANTHER" id="PTHR34203:SF15">
    <property type="entry name" value="SLL1173 PROTEIN"/>
    <property type="match status" value="1"/>
</dbReference>
<dbReference type="InterPro" id="IPR029063">
    <property type="entry name" value="SAM-dependent_MTases_sf"/>
</dbReference>
<dbReference type="Pfam" id="PF05050">
    <property type="entry name" value="Methyltransf_21"/>
    <property type="match status" value="1"/>
</dbReference>
<dbReference type="Proteomes" id="UP000001350">
    <property type="component" value="Chromosome"/>
</dbReference>
<dbReference type="SUPFAM" id="SSF53335">
    <property type="entry name" value="S-adenosyl-L-methionine-dependent methyltransferases"/>
    <property type="match status" value="1"/>
</dbReference>
<keyword evidence="2" id="KW-0808">Transferase</keyword>
<organism evidence="2 3">
    <name type="scientific">Saccharolobus islandicus (strain M.14.25 / Kamchatka #1)</name>
    <name type="common">Sulfolobus islandicus</name>
    <dbReference type="NCBI Taxonomy" id="427317"/>
    <lineage>
        <taxon>Archaea</taxon>
        <taxon>Thermoproteota</taxon>
        <taxon>Thermoprotei</taxon>
        <taxon>Sulfolobales</taxon>
        <taxon>Sulfolobaceae</taxon>
        <taxon>Saccharolobus</taxon>
    </lineage>
</organism>
<proteinExistence type="predicted"/>
<dbReference type="Gene3D" id="3.40.50.150">
    <property type="entry name" value="Vaccinia Virus protein VP39"/>
    <property type="match status" value="1"/>
</dbReference>
<dbReference type="GO" id="GO:0032259">
    <property type="term" value="P:methylation"/>
    <property type="evidence" value="ECO:0007669"/>
    <property type="project" value="UniProtKB-KW"/>
</dbReference>
<keyword evidence="2" id="KW-0489">Methyltransferase</keyword>
<dbReference type="AlphaFoldDB" id="C3MX85"/>
<dbReference type="GO" id="GO:0008168">
    <property type="term" value="F:methyltransferase activity"/>
    <property type="evidence" value="ECO:0007669"/>
    <property type="project" value="UniProtKB-KW"/>
</dbReference>
<sequence>MSIFYKLSFGFLMLNNRNGFKNILPLLLKKGKITFPNGFSITVNKENFRDVLALYLFSIKYGVNIGDEWKVNEEHYTIATPDGIKFSLRGFDHIIFAETFLYDTHFTDFDLNGRIVIHAGAYVGETALYYAKKGAYVYAFEPQLDCYEIAKHNLELNPDLAKKVTLKNWAIGHDDDLEFPSIECNGDMSLFKESSKKMRIRSVSISTILKEFNILNPDILDLDIKGAEFYVINDKSLEKFRVIRIEYETLINGKKVGDPNYLIDKLKSYGFNKIRIYKHNELPFPLSVNGTIVAYK</sequence>
<reference evidence="2 3" key="1">
    <citation type="journal article" date="2009" name="Proc. Natl. Acad. Sci. U.S.A.">
        <title>Biogeography of the Sulfolobus islandicus pan-genome.</title>
        <authorList>
            <person name="Reno M.L."/>
            <person name="Held N.L."/>
            <person name="Fields C.J."/>
            <person name="Burke P.V."/>
            <person name="Whitaker R.J."/>
        </authorList>
    </citation>
    <scope>NUCLEOTIDE SEQUENCE [LARGE SCALE GENOMIC DNA]</scope>
    <source>
        <strain evidence="3">M.14.25 / Kamchatka #1</strain>
    </source>
</reference>
<evidence type="ECO:0000259" key="1">
    <source>
        <dbReference type="Pfam" id="PF05050"/>
    </source>
</evidence>
<accession>C3MX85</accession>